<dbReference type="Proteomes" id="UP000824120">
    <property type="component" value="Chromosome 4"/>
</dbReference>
<comment type="caution">
    <text evidence="1">The sequence shown here is derived from an EMBL/GenBank/DDBJ whole genome shotgun (WGS) entry which is preliminary data.</text>
</comment>
<gene>
    <name evidence="1" type="ORF">H5410_022177</name>
</gene>
<evidence type="ECO:0000313" key="2">
    <source>
        <dbReference type="Proteomes" id="UP000824120"/>
    </source>
</evidence>
<proteinExistence type="predicted"/>
<protein>
    <submittedName>
        <fullName evidence="1">Uncharacterized protein</fullName>
    </submittedName>
</protein>
<evidence type="ECO:0000313" key="1">
    <source>
        <dbReference type="EMBL" id="KAG5610896.1"/>
    </source>
</evidence>
<dbReference type="EMBL" id="JACXVP010000004">
    <property type="protein sequence ID" value="KAG5610896.1"/>
    <property type="molecule type" value="Genomic_DNA"/>
</dbReference>
<organism evidence="1 2">
    <name type="scientific">Solanum commersonii</name>
    <name type="common">Commerson's wild potato</name>
    <name type="synonym">Commerson's nightshade</name>
    <dbReference type="NCBI Taxonomy" id="4109"/>
    <lineage>
        <taxon>Eukaryota</taxon>
        <taxon>Viridiplantae</taxon>
        <taxon>Streptophyta</taxon>
        <taxon>Embryophyta</taxon>
        <taxon>Tracheophyta</taxon>
        <taxon>Spermatophyta</taxon>
        <taxon>Magnoliopsida</taxon>
        <taxon>eudicotyledons</taxon>
        <taxon>Gunneridae</taxon>
        <taxon>Pentapetalae</taxon>
        <taxon>asterids</taxon>
        <taxon>lamiids</taxon>
        <taxon>Solanales</taxon>
        <taxon>Solanaceae</taxon>
        <taxon>Solanoideae</taxon>
        <taxon>Solaneae</taxon>
        <taxon>Solanum</taxon>
    </lineage>
</organism>
<keyword evidence="2" id="KW-1185">Reference proteome</keyword>
<reference evidence="1 2" key="1">
    <citation type="submission" date="2020-09" db="EMBL/GenBank/DDBJ databases">
        <title>De no assembly of potato wild relative species, Solanum commersonii.</title>
        <authorList>
            <person name="Cho K."/>
        </authorList>
    </citation>
    <scope>NUCLEOTIDE SEQUENCE [LARGE SCALE GENOMIC DNA]</scope>
    <source>
        <strain evidence="1">LZ3.2</strain>
        <tissue evidence="1">Leaf</tissue>
    </source>
</reference>
<dbReference type="PANTHER" id="PTHR33180:SF31">
    <property type="entry name" value="POLYPROTEIN PROTEIN"/>
    <property type="match status" value="1"/>
</dbReference>
<dbReference type="PANTHER" id="PTHR33180">
    <property type="entry name" value="PHOTOSYSTEM II CP43 REACTION CENTER PROTEIN"/>
    <property type="match status" value="1"/>
</dbReference>
<name>A0A9J5ZGE1_SOLCO</name>
<sequence length="115" mass="13075">MPSQNESIVHHPKATCLGSIIARKRLHLGLLIEKEMAMRWARVSRDEKKDVEVTSTTSTSIERIEAEYLWDETDRRRATLVDTSLEVEVDILLTEAIVPLRLVGPQAPNHPDYSV</sequence>
<dbReference type="AlphaFoldDB" id="A0A9J5ZGE1"/>
<dbReference type="OrthoDB" id="1306244at2759"/>
<accession>A0A9J5ZGE1</accession>